<evidence type="ECO:0008006" key="4">
    <source>
        <dbReference type="Google" id="ProtNLM"/>
    </source>
</evidence>
<dbReference type="RefSeq" id="WP_185068775.1">
    <property type="nucleotide sequence ID" value="NZ_JACHMB010000001.1"/>
</dbReference>
<comment type="caution">
    <text evidence="2">The sequence shown here is derived from an EMBL/GenBank/DDBJ whole genome shotgun (WGS) entry which is preliminary data.</text>
</comment>
<keyword evidence="1" id="KW-0472">Membrane</keyword>
<name>A0A7W9L913_9ACTN</name>
<keyword evidence="1" id="KW-0812">Transmembrane</keyword>
<proteinExistence type="predicted"/>
<dbReference type="Proteomes" id="UP000579153">
    <property type="component" value="Unassembled WGS sequence"/>
</dbReference>
<evidence type="ECO:0000313" key="2">
    <source>
        <dbReference type="EMBL" id="MBB5775018.1"/>
    </source>
</evidence>
<keyword evidence="3" id="KW-1185">Reference proteome</keyword>
<protein>
    <recommendedName>
        <fullName evidence="4">LemA protein</fullName>
    </recommendedName>
</protein>
<gene>
    <name evidence="2" type="ORF">HD596_001774</name>
</gene>
<feature type="transmembrane region" description="Helical" evidence="1">
    <location>
        <begin position="6"/>
        <end position="25"/>
    </location>
</feature>
<organism evidence="2 3">
    <name type="scientific">Nonomuraea jabiensis</name>
    <dbReference type="NCBI Taxonomy" id="882448"/>
    <lineage>
        <taxon>Bacteria</taxon>
        <taxon>Bacillati</taxon>
        <taxon>Actinomycetota</taxon>
        <taxon>Actinomycetes</taxon>
        <taxon>Streptosporangiales</taxon>
        <taxon>Streptosporangiaceae</taxon>
        <taxon>Nonomuraea</taxon>
    </lineage>
</organism>
<dbReference type="AlphaFoldDB" id="A0A7W9L913"/>
<dbReference type="EMBL" id="JACHMB010000001">
    <property type="protein sequence ID" value="MBB5775018.1"/>
    <property type="molecule type" value="Genomic_DNA"/>
</dbReference>
<reference evidence="2 3" key="1">
    <citation type="submission" date="2020-08" db="EMBL/GenBank/DDBJ databases">
        <title>Sequencing the genomes of 1000 actinobacteria strains.</title>
        <authorList>
            <person name="Klenk H.-P."/>
        </authorList>
    </citation>
    <scope>NUCLEOTIDE SEQUENCE [LARGE SCALE GENOMIC DNA]</scope>
    <source>
        <strain evidence="2 3">DSM 45507</strain>
    </source>
</reference>
<sequence>MDSTVWVAILTGGTAILAGWVTSLGNARAARIQAEASAKAQHHAQIREARRTAYLEFLEQAHITGELYYRLGDIYIQLTQPDEQLKKIQDLRTALRDAYDPLARCARVVLLEGPEAIASTAGAVKQAVTDANGALWEIAQDTPDARSRFDSAHQVFRERLQSFIETARATIDSP</sequence>
<keyword evidence="1" id="KW-1133">Transmembrane helix</keyword>
<evidence type="ECO:0000256" key="1">
    <source>
        <dbReference type="SAM" id="Phobius"/>
    </source>
</evidence>
<accession>A0A7W9L913</accession>
<evidence type="ECO:0000313" key="3">
    <source>
        <dbReference type="Proteomes" id="UP000579153"/>
    </source>
</evidence>